<feature type="transmembrane region" description="Helical" evidence="2">
    <location>
        <begin position="150"/>
        <end position="168"/>
    </location>
</feature>
<dbReference type="RefSeq" id="WP_092350390.1">
    <property type="nucleotide sequence ID" value="NZ_CZVW01000016.1"/>
</dbReference>
<keyword evidence="2" id="KW-1133">Transmembrane helix</keyword>
<keyword evidence="2" id="KW-0812">Transmembrane</keyword>
<dbReference type="AlphaFoldDB" id="A0A0P1NVC7"/>
<feature type="coiled-coil region" evidence="1">
    <location>
        <begin position="473"/>
        <end position="525"/>
    </location>
</feature>
<reference evidence="4" key="1">
    <citation type="submission" date="2015-11" db="EMBL/GenBank/DDBJ databases">
        <authorList>
            <person name="Varghese N."/>
        </authorList>
    </citation>
    <scope>NUCLEOTIDE SEQUENCE [LARGE SCALE GENOMIC DNA]</scope>
    <source>
        <strain evidence="4">JGI-23</strain>
    </source>
</reference>
<evidence type="ECO:0000256" key="1">
    <source>
        <dbReference type="SAM" id="Coils"/>
    </source>
</evidence>
<proteinExistence type="predicted"/>
<evidence type="ECO:0000313" key="3">
    <source>
        <dbReference type="EMBL" id="CUT03359.1"/>
    </source>
</evidence>
<dbReference type="Proteomes" id="UP000199197">
    <property type="component" value="Unassembled WGS sequence"/>
</dbReference>
<evidence type="ECO:0000256" key="2">
    <source>
        <dbReference type="SAM" id="Phobius"/>
    </source>
</evidence>
<organism evidence="3 4">
    <name type="scientific">Candidatus Chryseopegocella kryptomonas</name>
    <dbReference type="NCBI Taxonomy" id="1633643"/>
    <lineage>
        <taxon>Bacteria</taxon>
        <taxon>Pseudomonadati</taxon>
        <taxon>Candidatus Kryptoniota</taxon>
        <taxon>Candidatus Chryseopegocella</taxon>
    </lineage>
</organism>
<dbReference type="InterPro" id="IPR007404">
    <property type="entry name" value="YdjM-like"/>
</dbReference>
<accession>A0A0P1NVC7</accession>
<dbReference type="PANTHER" id="PTHR35531:SF1">
    <property type="entry name" value="INNER MEMBRANE PROTEIN YBCI-RELATED"/>
    <property type="match status" value="1"/>
</dbReference>
<keyword evidence="2" id="KW-0472">Membrane</keyword>
<name>A0A0P1NVC7_9BACT</name>
<dbReference type="EMBL" id="CZVW01000016">
    <property type="protein sequence ID" value="CUT03359.1"/>
    <property type="molecule type" value="Genomic_DNA"/>
</dbReference>
<dbReference type="OrthoDB" id="419488at2"/>
<keyword evidence="3" id="KW-0378">Hydrolase</keyword>
<gene>
    <name evidence="3" type="ORF">JGI23_01456</name>
</gene>
<dbReference type="GO" id="GO:0016787">
    <property type="term" value="F:hydrolase activity"/>
    <property type="evidence" value="ECO:0007669"/>
    <property type="project" value="UniProtKB-KW"/>
</dbReference>
<evidence type="ECO:0000313" key="4">
    <source>
        <dbReference type="Proteomes" id="UP000199197"/>
    </source>
</evidence>
<dbReference type="Pfam" id="PF04307">
    <property type="entry name" value="YdjM"/>
    <property type="match status" value="1"/>
</dbReference>
<protein>
    <submittedName>
        <fullName evidence="3">Membrane-bound metal-dependent hydrolase YbcI, DUF457 family</fullName>
    </submittedName>
</protein>
<feature type="coiled-coil region" evidence="1">
    <location>
        <begin position="410"/>
        <end position="437"/>
    </location>
</feature>
<feature type="transmembrane region" description="Helical" evidence="2">
    <location>
        <begin position="71"/>
        <end position="89"/>
    </location>
</feature>
<keyword evidence="4" id="KW-1185">Reference proteome</keyword>
<sequence>MTFPTHIFFAQFCLAFASIGQGIDFNTTNALMAGLGSITPDIDNSNSWLGKLLYPISKKIETKFGHRTITHSIWMIITLITIASIMTLLNKFPQLTIAFSIGYISHILIDCTSTQGVKILYPLSMKNAVFPFDTQQPEAYRIKVGSKEDIILGLIFLILTAPLAYISHKTHTKIIRQIQKDINSAVRAYNELAKDFICFAKINGINTTTHEKIKGEFMIISAEKQNMLLVRNPEGLTVTVGKDPFKNDIFTTDILTTPKIKAKTEIKNITIENQTLTSGLNTPPDLDSLVYLSGEIELYEPIFIEKPITKHEFIKQTSENKIKLNFAPLDYIKKTNIANLIIKKASITAKIFYPEQTPSALTPPIKTHEENKFTTQTIELKPNEKINLLIKTGQAISTGEIIAYKLSPKAEKISLEIEKLNIKILKLENQLSILKKKLTEDTSSINLQILKLSQELKRTQELIQKGLKPQSAQEQINEEIEKLNTKKKILLLDYQDKESKTQIQIKEIKLQIKQKEIELKSEQLKQTITSSASGIVADIKQIQSKTKNSIIITIK</sequence>
<keyword evidence="1" id="KW-0175">Coiled coil</keyword>
<dbReference type="PANTHER" id="PTHR35531">
    <property type="entry name" value="INNER MEMBRANE PROTEIN YBCI-RELATED"/>
    <property type="match status" value="1"/>
</dbReference>